<feature type="non-terminal residue" evidence="11">
    <location>
        <position position="282"/>
    </location>
</feature>
<keyword evidence="2" id="KW-1003">Cell membrane</keyword>
<keyword evidence="12" id="KW-1185">Reference proteome</keyword>
<accession>A7S8Z0</accession>
<dbReference type="InterPro" id="IPR017452">
    <property type="entry name" value="GPCR_Rhodpsn_7TM"/>
</dbReference>
<feature type="transmembrane region" description="Helical" evidence="9">
    <location>
        <begin position="131"/>
        <end position="151"/>
    </location>
</feature>
<dbReference type="GO" id="GO:0005886">
    <property type="term" value="C:plasma membrane"/>
    <property type="evidence" value="ECO:0000318"/>
    <property type="project" value="GO_Central"/>
</dbReference>
<feature type="transmembrane region" description="Helical" evidence="9">
    <location>
        <begin position="208"/>
        <end position="231"/>
    </location>
</feature>
<dbReference type="PhylomeDB" id="A7S8Z0"/>
<dbReference type="GO" id="GO:0007187">
    <property type="term" value="P:G protein-coupled receptor signaling pathway, coupled to cyclic nucleotide second messenger"/>
    <property type="evidence" value="ECO:0000318"/>
    <property type="project" value="GO_Central"/>
</dbReference>
<dbReference type="PROSITE" id="PS50262">
    <property type="entry name" value="G_PROTEIN_RECEP_F1_2"/>
    <property type="match status" value="1"/>
</dbReference>
<dbReference type="Gene3D" id="1.20.1070.10">
    <property type="entry name" value="Rhodopsin 7-helix transmembrane proteins"/>
    <property type="match status" value="1"/>
</dbReference>
<evidence type="ECO:0000256" key="1">
    <source>
        <dbReference type="ARBA" id="ARBA00004651"/>
    </source>
</evidence>
<keyword evidence="5" id="KW-0297">G-protein coupled receptor</keyword>
<feature type="transmembrane region" description="Helical" evidence="9">
    <location>
        <begin position="157"/>
        <end position="187"/>
    </location>
</feature>
<dbReference type="SUPFAM" id="SSF81321">
    <property type="entry name" value="Family A G protein-coupled receptor-like"/>
    <property type="match status" value="1"/>
</dbReference>
<evidence type="ECO:0000256" key="5">
    <source>
        <dbReference type="ARBA" id="ARBA00023040"/>
    </source>
</evidence>
<gene>
    <name evidence="11" type="ORF">NEMVEDRAFT_v1g109382</name>
</gene>
<evidence type="ECO:0000256" key="6">
    <source>
        <dbReference type="ARBA" id="ARBA00023136"/>
    </source>
</evidence>
<feature type="domain" description="G-protein coupled receptors family 1 profile" evidence="10">
    <location>
        <begin position="30"/>
        <end position="261"/>
    </location>
</feature>
<dbReference type="Pfam" id="PF00001">
    <property type="entry name" value="7tm_1"/>
    <property type="match status" value="2"/>
</dbReference>
<evidence type="ECO:0000256" key="7">
    <source>
        <dbReference type="ARBA" id="ARBA00023170"/>
    </source>
</evidence>
<keyword evidence="4 9" id="KW-1133">Transmembrane helix</keyword>
<dbReference type="HOGENOM" id="CLU_009579_11_5_1"/>
<dbReference type="AlphaFoldDB" id="A7S8Z0"/>
<evidence type="ECO:0000259" key="10">
    <source>
        <dbReference type="PROSITE" id="PS50262"/>
    </source>
</evidence>
<dbReference type="PRINTS" id="PR00237">
    <property type="entry name" value="GPCRRHODOPSN"/>
</dbReference>
<dbReference type="FunFam" id="1.20.1070.10:FF:000615">
    <property type="entry name" value="Predicted protein"/>
    <property type="match status" value="1"/>
</dbReference>
<comment type="subcellular location">
    <subcellularLocation>
        <location evidence="1">Cell membrane</location>
        <topology evidence="1">Multi-pass membrane protein</topology>
    </subcellularLocation>
</comment>
<dbReference type="PANTHER" id="PTHR24248">
    <property type="entry name" value="ADRENERGIC RECEPTOR-RELATED G-PROTEIN COUPLED RECEPTOR"/>
    <property type="match status" value="1"/>
</dbReference>
<name>A7S8Z0_NEMVE</name>
<dbReference type="CDD" id="cd14967">
    <property type="entry name" value="7tmA_amine_R-like"/>
    <property type="match status" value="1"/>
</dbReference>
<dbReference type="GO" id="GO:0004993">
    <property type="term" value="F:G protein-coupled serotonin receptor activity"/>
    <property type="evidence" value="ECO:0000318"/>
    <property type="project" value="GO_Central"/>
</dbReference>
<keyword evidence="7" id="KW-0675">Receptor</keyword>
<evidence type="ECO:0000256" key="9">
    <source>
        <dbReference type="SAM" id="Phobius"/>
    </source>
</evidence>
<evidence type="ECO:0000256" key="3">
    <source>
        <dbReference type="ARBA" id="ARBA00022692"/>
    </source>
</evidence>
<evidence type="ECO:0000313" key="11">
    <source>
        <dbReference type="EMBL" id="EDO39814.1"/>
    </source>
</evidence>
<dbReference type="SMART" id="SM01381">
    <property type="entry name" value="7TM_GPCR_Srsx"/>
    <property type="match status" value="1"/>
</dbReference>
<dbReference type="STRING" id="45351.A7S8Z0"/>
<keyword evidence="8" id="KW-0807">Transducer</keyword>
<reference evidence="11 12" key="1">
    <citation type="journal article" date="2007" name="Science">
        <title>Sea anemone genome reveals ancestral eumetazoan gene repertoire and genomic organization.</title>
        <authorList>
            <person name="Putnam N.H."/>
            <person name="Srivastava M."/>
            <person name="Hellsten U."/>
            <person name="Dirks B."/>
            <person name="Chapman J."/>
            <person name="Salamov A."/>
            <person name="Terry A."/>
            <person name="Shapiro H."/>
            <person name="Lindquist E."/>
            <person name="Kapitonov V.V."/>
            <person name="Jurka J."/>
            <person name="Genikhovich G."/>
            <person name="Grigoriev I.V."/>
            <person name="Lucas S.M."/>
            <person name="Steele R.E."/>
            <person name="Finnerty J.R."/>
            <person name="Technau U."/>
            <person name="Martindale M.Q."/>
            <person name="Rokhsar D.S."/>
        </authorList>
    </citation>
    <scope>NUCLEOTIDE SEQUENCE [LARGE SCALE GENOMIC DNA]</scope>
    <source>
        <strain evidence="12">CH2 X CH6</strain>
    </source>
</reference>
<dbReference type="InParanoid" id="A7S8Z0"/>
<feature type="transmembrane region" description="Helical" evidence="9">
    <location>
        <begin position="14"/>
        <end position="38"/>
    </location>
</feature>
<feature type="transmembrane region" description="Helical" evidence="9">
    <location>
        <begin position="251"/>
        <end position="268"/>
    </location>
</feature>
<protein>
    <recommendedName>
        <fullName evidence="10">G-protein coupled receptors family 1 profile domain-containing protein</fullName>
    </recommendedName>
</protein>
<keyword evidence="3 9" id="KW-0812">Transmembrane</keyword>
<organism evidence="11 12">
    <name type="scientific">Nematostella vectensis</name>
    <name type="common">Starlet sea anemone</name>
    <dbReference type="NCBI Taxonomy" id="45351"/>
    <lineage>
        <taxon>Eukaryota</taxon>
        <taxon>Metazoa</taxon>
        <taxon>Cnidaria</taxon>
        <taxon>Anthozoa</taxon>
        <taxon>Hexacorallia</taxon>
        <taxon>Actiniaria</taxon>
        <taxon>Edwardsiidae</taxon>
        <taxon>Nematostella</taxon>
    </lineage>
</organism>
<dbReference type="GO" id="GO:0007268">
    <property type="term" value="P:chemical synaptic transmission"/>
    <property type="evidence" value="ECO:0000318"/>
    <property type="project" value="GO_Central"/>
</dbReference>
<proteinExistence type="predicted"/>
<dbReference type="EMBL" id="DS469600">
    <property type="protein sequence ID" value="EDO39814.1"/>
    <property type="molecule type" value="Genomic_DNA"/>
</dbReference>
<dbReference type="Proteomes" id="UP000001593">
    <property type="component" value="Unassembled WGS sequence"/>
</dbReference>
<evidence type="ECO:0000313" key="12">
    <source>
        <dbReference type="Proteomes" id="UP000001593"/>
    </source>
</evidence>
<feature type="transmembrane region" description="Helical" evidence="9">
    <location>
        <begin position="50"/>
        <end position="73"/>
    </location>
</feature>
<sequence>MHGLTTISTTPENLVAAVFVAILMFFTLFGNIIVISCFYTFQDLRTICNYFVVSLSVADILVALVAMPFWLHVQVMNNMWTLSRTLRRFWDCIDILCGTASIMNLTAVSIDRMLAIAVPFRYPHILTPKRAVALIICVWGYAMSVGGARVTDWPGRSFLYFVSVVCFFFPLTIVIIMYIVIFVVVRIQVKRIGKNSIVRASEMKAAKTIAVVIGGFLICWLPFFTMVLGYAYDPSFDPPFALFNVIKWLEYFNSCLNPLIYACMNRLYRRAFRRLFKRCYLR</sequence>
<dbReference type="eggNOG" id="KOG3656">
    <property type="taxonomic scope" value="Eukaryota"/>
</dbReference>
<evidence type="ECO:0000256" key="8">
    <source>
        <dbReference type="ARBA" id="ARBA00023224"/>
    </source>
</evidence>
<dbReference type="GO" id="GO:0030425">
    <property type="term" value="C:dendrite"/>
    <property type="evidence" value="ECO:0000318"/>
    <property type="project" value="GO_Central"/>
</dbReference>
<keyword evidence="6 9" id="KW-0472">Membrane</keyword>
<dbReference type="OMA" id="RWHKANG"/>
<evidence type="ECO:0000256" key="2">
    <source>
        <dbReference type="ARBA" id="ARBA00022475"/>
    </source>
</evidence>
<dbReference type="GO" id="GO:0045202">
    <property type="term" value="C:synapse"/>
    <property type="evidence" value="ECO:0007669"/>
    <property type="project" value="GOC"/>
</dbReference>
<feature type="transmembrane region" description="Helical" evidence="9">
    <location>
        <begin position="93"/>
        <end position="110"/>
    </location>
</feature>
<evidence type="ECO:0000256" key="4">
    <source>
        <dbReference type="ARBA" id="ARBA00022989"/>
    </source>
</evidence>
<dbReference type="InterPro" id="IPR000276">
    <property type="entry name" value="GPCR_Rhodpsn"/>
</dbReference>
<dbReference type="GO" id="GO:0030594">
    <property type="term" value="F:neurotransmitter receptor activity"/>
    <property type="evidence" value="ECO:0000318"/>
    <property type="project" value="GO_Central"/>
</dbReference>